<dbReference type="GO" id="GO:0005783">
    <property type="term" value="C:endoplasmic reticulum"/>
    <property type="evidence" value="ECO:0007669"/>
    <property type="project" value="TreeGrafter"/>
</dbReference>
<dbReference type="Pfam" id="PF12949">
    <property type="entry name" value="HeH"/>
    <property type="match status" value="1"/>
</dbReference>
<dbReference type="HOGENOM" id="CLU_010838_2_0_1"/>
<evidence type="ECO:0000313" key="12">
    <source>
        <dbReference type="EMBL" id="KIM49156.1"/>
    </source>
</evidence>
<reference evidence="13" key="2">
    <citation type="submission" date="2015-01" db="EMBL/GenBank/DDBJ databases">
        <title>Evolutionary Origins and Diversification of the Mycorrhizal Mutualists.</title>
        <authorList>
            <consortium name="DOE Joint Genome Institute"/>
            <consortium name="Mycorrhizal Genomics Consortium"/>
            <person name="Kohler A."/>
            <person name="Kuo A."/>
            <person name="Nagy L.G."/>
            <person name="Floudas D."/>
            <person name="Copeland A."/>
            <person name="Barry K.W."/>
            <person name="Cichocki N."/>
            <person name="Veneault-Fourrey C."/>
            <person name="LaButti K."/>
            <person name="Lindquist E.A."/>
            <person name="Lipzen A."/>
            <person name="Lundell T."/>
            <person name="Morin E."/>
            <person name="Murat C."/>
            <person name="Riley R."/>
            <person name="Ohm R."/>
            <person name="Sun H."/>
            <person name="Tunlid A."/>
            <person name="Henrissat B."/>
            <person name="Grigoriev I.V."/>
            <person name="Hibbett D.S."/>
            <person name="Martin F."/>
        </authorList>
    </citation>
    <scope>NUCLEOTIDE SEQUENCE [LARGE SCALE GENOMIC DNA]</scope>
    <source>
        <strain evidence="13">h7</strain>
    </source>
</reference>
<dbReference type="PANTHER" id="PTHR47808">
    <property type="entry name" value="INNER NUCLEAR MEMBRANE PROTEIN HEH2-RELATED"/>
    <property type="match status" value="1"/>
</dbReference>
<accession>A0A0C3CZA3</accession>
<feature type="transmembrane region" description="Helical" evidence="9">
    <location>
        <begin position="635"/>
        <end position="657"/>
    </location>
</feature>
<dbReference type="InterPro" id="IPR025856">
    <property type="entry name" value="HeH/LEM_domain"/>
</dbReference>
<feature type="region of interest" description="Disordered" evidence="8">
    <location>
        <begin position="93"/>
        <end position="264"/>
    </location>
</feature>
<keyword evidence="2" id="KW-0597">Phosphoprotein</keyword>
<evidence type="ECO:0000259" key="10">
    <source>
        <dbReference type="Pfam" id="PF09402"/>
    </source>
</evidence>
<proteinExistence type="predicted"/>
<evidence type="ECO:0000259" key="11">
    <source>
        <dbReference type="Pfam" id="PF12949"/>
    </source>
</evidence>
<feature type="domain" description="HeH/LEM" evidence="11">
    <location>
        <begin position="22"/>
        <end position="55"/>
    </location>
</feature>
<dbReference type="STRING" id="686832.A0A0C3CZA3"/>
<keyword evidence="3 9" id="KW-0812">Transmembrane</keyword>
<feature type="coiled-coil region" evidence="7">
    <location>
        <begin position="304"/>
        <end position="338"/>
    </location>
</feature>
<reference evidence="12 13" key="1">
    <citation type="submission" date="2014-04" db="EMBL/GenBank/DDBJ databases">
        <authorList>
            <consortium name="DOE Joint Genome Institute"/>
            <person name="Kuo A."/>
            <person name="Gay G."/>
            <person name="Dore J."/>
            <person name="Kohler A."/>
            <person name="Nagy L.G."/>
            <person name="Floudas D."/>
            <person name="Copeland A."/>
            <person name="Barry K.W."/>
            <person name="Cichocki N."/>
            <person name="Veneault-Fourrey C."/>
            <person name="LaButti K."/>
            <person name="Lindquist E.A."/>
            <person name="Lipzen A."/>
            <person name="Lundell T."/>
            <person name="Morin E."/>
            <person name="Murat C."/>
            <person name="Sun H."/>
            <person name="Tunlid A."/>
            <person name="Henrissat B."/>
            <person name="Grigoriev I.V."/>
            <person name="Hibbett D.S."/>
            <person name="Martin F."/>
            <person name="Nordberg H.P."/>
            <person name="Cantor M.N."/>
            <person name="Hua S.X."/>
        </authorList>
    </citation>
    <scope>NUCLEOTIDE SEQUENCE [LARGE SCALE GENOMIC DNA]</scope>
    <source>
        <strain evidence="13">h7</strain>
    </source>
</reference>
<keyword evidence="6" id="KW-0539">Nucleus</keyword>
<dbReference type="Gene3D" id="1.10.10.1180">
    <property type="entry name" value="MAN1, winged-helix domain"/>
    <property type="match status" value="1"/>
</dbReference>
<comment type="subcellular location">
    <subcellularLocation>
        <location evidence="1">Nucleus inner membrane</location>
    </subcellularLocation>
</comment>
<evidence type="ECO:0000256" key="8">
    <source>
        <dbReference type="SAM" id="MobiDB-lite"/>
    </source>
</evidence>
<dbReference type="EMBL" id="KN831768">
    <property type="protein sequence ID" value="KIM49156.1"/>
    <property type="molecule type" value="Genomic_DNA"/>
</dbReference>
<keyword evidence="7" id="KW-0175">Coiled coil</keyword>
<dbReference type="GO" id="GO:0005637">
    <property type="term" value="C:nuclear inner membrane"/>
    <property type="evidence" value="ECO:0007669"/>
    <property type="project" value="UniProtKB-SubCell"/>
</dbReference>
<evidence type="ECO:0000256" key="5">
    <source>
        <dbReference type="ARBA" id="ARBA00023136"/>
    </source>
</evidence>
<evidence type="ECO:0000256" key="9">
    <source>
        <dbReference type="SAM" id="Phobius"/>
    </source>
</evidence>
<keyword evidence="4 9" id="KW-1133">Transmembrane helix</keyword>
<dbReference type="GO" id="GO:0034399">
    <property type="term" value="C:nuclear periphery"/>
    <property type="evidence" value="ECO:0007669"/>
    <property type="project" value="TreeGrafter"/>
</dbReference>
<evidence type="ECO:0000256" key="6">
    <source>
        <dbReference type="ARBA" id="ARBA00023242"/>
    </source>
</evidence>
<evidence type="ECO:0000256" key="1">
    <source>
        <dbReference type="ARBA" id="ARBA00004540"/>
    </source>
</evidence>
<dbReference type="InterPro" id="IPR018996">
    <property type="entry name" value="Man1/Src1-like_C"/>
</dbReference>
<evidence type="ECO:0000313" key="13">
    <source>
        <dbReference type="Proteomes" id="UP000053424"/>
    </source>
</evidence>
<dbReference type="Proteomes" id="UP000053424">
    <property type="component" value="Unassembled WGS sequence"/>
</dbReference>
<evidence type="ECO:0000256" key="4">
    <source>
        <dbReference type="ARBA" id="ARBA00022989"/>
    </source>
</evidence>
<gene>
    <name evidence="12" type="ORF">M413DRAFT_438323</name>
</gene>
<dbReference type="InterPro" id="IPR044780">
    <property type="entry name" value="Heh2/Src1"/>
</dbReference>
<evidence type="ECO:0000256" key="7">
    <source>
        <dbReference type="SAM" id="Coils"/>
    </source>
</evidence>
<dbReference type="CDD" id="cd12935">
    <property type="entry name" value="LEM_like"/>
    <property type="match status" value="1"/>
</dbReference>
<feature type="domain" description="Man1/Src1-like C-terminal" evidence="10">
    <location>
        <begin position="365"/>
        <end position="756"/>
    </location>
</feature>
<evidence type="ECO:0000256" key="3">
    <source>
        <dbReference type="ARBA" id="ARBA00022692"/>
    </source>
</evidence>
<dbReference type="GO" id="GO:0003682">
    <property type="term" value="F:chromatin binding"/>
    <property type="evidence" value="ECO:0007669"/>
    <property type="project" value="InterPro"/>
</dbReference>
<dbReference type="AlphaFoldDB" id="A0A0C3CZA3"/>
<dbReference type="InterPro" id="IPR041885">
    <property type="entry name" value="MAN1_winged_helix_dom"/>
</dbReference>
<dbReference type="OrthoDB" id="5376590at2759"/>
<keyword evidence="5 9" id="KW-0472">Membrane</keyword>
<dbReference type="GO" id="GO:0071763">
    <property type="term" value="P:nuclear membrane organization"/>
    <property type="evidence" value="ECO:0007669"/>
    <property type="project" value="TreeGrafter"/>
</dbReference>
<evidence type="ECO:0008006" key="14">
    <source>
        <dbReference type="Google" id="ProtNLM"/>
    </source>
</evidence>
<dbReference type="Pfam" id="PF09402">
    <property type="entry name" value="MSC"/>
    <property type="match status" value="1"/>
</dbReference>
<protein>
    <recommendedName>
        <fullName evidence="14">Man1/Src1 C-terminal domain-containing protein</fullName>
    </recommendedName>
</protein>
<dbReference type="PANTHER" id="PTHR47808:SF2">
    <property type="entry name" value="LEM DOMAIN-CONTAINING PROTEIN 2"/>
    <property type="match status" value="1"/>
</dbReference>
<organism evidence="12 13">
    <name type="scientific">Hebeloma cylindrosporum</name>
    <dbReference type="NCBI Taxonomy" id="76867"/>
    <lineage>
        <taxon>Eukaryota</taxon>
        <taxon>Fungi</taxon>
        <taxon>Dikarya</taxon>
        <taxon>Basidiomycota</taxon>
        <taxon>Agaricomycotina</taxon>
        <taxon>Agaricomycetes</taxon>
        <taxon>Agaricomycetidae</taxon>
        <taxon>Agaricales</taxon>
        <taxon>Agaricineae</taxon>
        <taxon>Hymenogastraceae</taxon>
        <taxon>Hebeloma</taxon>
    </lineage>
</organism>
<name>A0A0C3CZA3_HEBCY</name>
<evidence type="ECO:0000256" key="2">
    <source>
        <dbReference type="ARBA" id="ARBA00022553"/>
    </source>
</evidence>
<sequence length="769" mass="85516">MSRMTAAQIINVGEYLEPDFEPTSLTVSQLLGILCYHNIDYPTPYTKTKLVQVFNSDVKTRATRFKKERLKKENSVASDDGIKDGITGQLIGKKLREPAPVARRSSRRLSQVPTLDDDSSPTRTELPKRRRSSAQPALGSATAKKKAVPSQFTVIEVSEPEEEELPAKKVGRTKKLTSAGAQGRRISHLSGEESGWEDNNIFQSGAESSSPARPSPVRPRVSRTGAPRKSRKSTSAPPQLPEVSPLRPTMLPEHISRSPPQSPFQPILPAIPKYKFAPPSKLTSVRQFTPAEPIEQEQIGEPIIEEDKTQVQTIEEGYEESESQIDEAIARLESENEAALELPSPVPTRRPTQLFARFLSWFVLLGSAYLAFNYKTESSSIGYCDRGSNTSRALEDVLSRHTALEACSTNRTLSSTNNQDAQKPPCPLPPLIPIPRPASCTTCPDHASCTQFDVTCDSGYILKPHILFSFIPVSPSQSSLTTSHVPQLTEYVFKVISILTDGLPGFGSVAFPPRCVEDPQRKRNIGALGKAIESMLGKERGRRVCHGLSSGIQADLTEAAKWGIEESQLRNVFRKKTAPSLLPVFDDMFTEAIQQLTQWGGVFVSETSDGKRYVAHKTPEMSWDCIITVKSRQLWAAWRTTVLASIIAILATLGVRVRMTQKQKENRRIAGLVQVALDTLRNQELAHYTDPLTVPQPYLSSIQLRDLVLQDEHSVPVRRRLWERVERVVESNANVRANLEELEGGDETRVWRWVGSTGRTPGRKEVDYE</sequence>
<keyword evidence="13" id="KW-1185">Reference proteome</keyword>